<sequence>MAHVPAAQRRPQLIDAAIDLMRREGAAAGSTRAVAAELGVAQMTVHYVFGSKAEFTRAVFEELGRRIVDQVRPFAEHAAGGGFAGSLAHTVRVLWRVSTEDRGVAILWDELSVQALRDPVLREAYGEHAMDMLRVTTELLTTLAERNGTALAAPAPVVARFFLAAFEGLLSQHLAAPDEAAEQRCLEQVIAATVALATGDLPS</sequence>
<dbReference type="InterPro" id="IPR050109">
    <property type="entry name" value="HTH-type_TetR-like_transc_reg"/>
</dbReference>
<dbReference type="PANTHER" id="PTHR30055">
    <property type="entry name" value="HTH-TYPE TRANSCRIPTIONAL REGULATOR RUTR"/>
    <property type="match status" value="1"/>
</dbReference>
<proteinExistence type="predicted"/>
<reference evidence="6 7" key="1">
    <citation type="submission" date="2021-05" db="EMBL/GenBank/DDBJ databases">
        <title>Direct Submission.</title>
        <authorList>
            <person name="Li K."/>
            <person name="Gao J."/>
        </authorList>
    </citation>
    <scope>NUCLEOTIDE SEQUENCE [LARGE SCALE GENOMIC DNA]</scope>
    <source>
        <strain evidence="6 7">Mg02</strain>
    </source>
</reference>
<keyword evidence="3" id="KW-0804">Transcription</keyword>
<dbReference type="PANTHER" id="PTHR30055:SF234">
    <property type="entry name" value="HTH-TYPE TRANSCRIPTIONAL REGULATOR BETI"/>
    <property type="match status" value="1"/>
</dbReference>
<dbReference type="Pfam" id="PF17940">
    <property type="entry name" value="TetR_C_31"/>
    <property type="match status" value="1"/>
</dbReference>
<evidence type="ECO:0000256" key="2">
    <source>
        <dbReference type="ARBA" id="ARBA00023125"/>
    </source>
</evidence>
<dbReference type="SUPFAM" id="SSF48498">
    <property type="entry name" value="Tetracyclin repressor-like, C-terminal domain"/>
    <property type="match status" value="1"/>
</dbReference>
<gene>
    <name evidence="6" type="ORF">KGD84_16820</name>
</gene>
<accession>A0ABX8BD82</accession>
<dbReference type="RefSeq" id="WP_220561400.1">
    <property type="nucleotide sequence ID" value="NZ_CP074133.1"/>
</dbReference>
<dbReference type="InterPro" id="IPR041583">
    <property type="entry name" value="TetR_C_31"/>
</dbReference>
<keyword evidence="1" id="KW-0805">Transcription regulation</keyword>
<evidence type="ECO:0000313" key="7">
    <source>
        <dbReference type="Proteomes" id="UP000676079"/>
    </source>
</evidence>
<evidence type="ECO:0000313" key="6">
    <source>
        <dbReference type="EMBL" id="QUX20207.1"/>
    </source>
</evidence>
<dbReference type="Gene3D" id="1.10.357.10">
    <property type="entry name" value="Tetracycline Repressor, domain 2"/>
    <property type="match status" value="1"/>
</dbReference>
<keyword evidence="2 4" id="KW-0238">DNA-binding</keyword>
<dbReference type="InterPro" id="IPR009057">
    <property type="entry name" value="Homeodomain-like_sf"/>
</dbReference>
<dbReference type="PROSITE" id="PS50977">
    <property type="entry name" value="HTH_TETR_2"/>
    <property type="match status" value="1"/>
</dbReference>
<dbReference type="SUPFAM" id="SSF46689">
    <property type="entry name" value="Homeodomain-like"/>
    <property type="match status" value="1"/>
</dbReference>
<protein>
    <submittedName>
        <fullName evidence="6">TetR/AcrR family transcriptional regulator</fullName>
    </submittedName>
</protein>
<evidence type="ECO:0000256" key="1">
    <source>
        <dbReference type="ARBA" id="ARBA00023015"/>
    </source>
</evidence>
<evidence type="ECO:0000256" key="4">
    <source>
        <dbReference type="PROSITE-ProRule" id="PRU00335"/>
    </source>
</evidence>
<evidence type="ECO:0000256" key="3">
    <source>
        <dbReference type="ARBA" id="ARBA00023163"/>
    </source>
</evidence>
<feature type="domain" description="HTH tetR-type" evidence="5">
    <location>
        <begin position="7"/>
        <end position="67"/>
    </location>
</feature>
<dbReference type="Proteomes" id="UP000676079">
    <property type="component" value="Chromosome"/>
</dbReference>
<evidence type="ECO:0000259" key="5">
    <source>
        <dbReference type="PROSITE" id="PS50977"/>
    </source>
</evidence>
<feature type="DNA-binding region" description="H-T-H motif" evidence="4">
    <location>
        <begin position="30"/>
        <end position="49"/>
    </location>
</feature>
<dbReference type="EMBL" id="CP074133">
    <property type="protein sequence ID" value="QUX20207.1"/>
    <property type="molecule type" value="Genomic_DNA"/>
</dbReference>
<dbReference type="Pfam" id="PF00440">
    <property type="entry name" value="TetR_N"/>
    <property type="match status" value="1"/>
</dbReference>
<dbReference type="InterPro" id="IPR036271">
    <property type="entry name" value="Tet_transcr_reg_TetR-rel_C_sf"/>
</dbReference>
<organism evidence="6 7">
    <name type="scientific">Nocardiopsis changdeensis</name>
    <dbReference type="NCBI Taxonomy" id="2831969"/>
    <lineage>
        <taxon>Bacteria</taxon>
        <taxon>Bacillati</taxon>
        <taxon>Actinomycetota</taxon>
        <taxon>Actinomycetes</taxon>
        <taxon>Streptosporangiales</taxon>
        <taxon>Nocardiopsidaceae</taxon>
        <taxon>Nocardiopsis</taxon>
    </lineage>
</organism>
<keyword evidence="7" id="KW-1185">Reference proteome</keyword>
<dbReference type="InterPro" id="IPR001647">
    <property type="entry name" value="HTH_TetR"/>
</dbReference>
<name>A0ABX8BD82_9ACTN</name>